<dbReference type="PANTHER" id="PTHR12789:SF0">
    <property type="entry name" value="DENSITY-REGULATED PROTEIN"/>
    <property type="match status" value="1"/>
</dbReference>
<protein>
    <submittedName>
        <fullName evidence="5">Translation initiation factor</fullName>
    </submittedName>
</protein>
<dbReference type="InterPro" id="IPR036877">
    <property type="entry name" value="SUI1_dom_sf"/>
</dbReference>
<reference evidence="5 6" key="1">
    <citation type="submission" date="2023-08" db="EMBL/GenBank/DDBJ databases">
        <authorList>
            <person name="Joshi A."/>
            <person name="Thite S."/>
        </authorList>
    </citation>
    <scope>NUCLEOTIDE SEQUENCE [LARGE SCALE GENOMIC DNA]</scope>
    <source>
        <strain evidence="5 6">AC40</strain>
    </source>
</reference>
<accession>A0ABT9GV62</accession>
<dbReference type="CDD" id="cd11567">
    <property type="entry name" value="YciH_like"/>
    <property type="match status" value="1"/>
</dbReference>
<evidence type="ECO:0000256" key="3">
    <source>
        <dbReference type="ARBA" id="ARBA00022917"/>
    </source>
</evidence>
<keyword evidence="2" id="KW-0810">Translation regulation</keyword>
<dbReference type="PANTHER" id="PTHR12789">
    <property type="entry name" value="DENSITY-REGULATED PROTEIN HOMOLOG"/>
    <property type="match status" value="1"/>
</dbReference>
<evidence type="ECO:0000256" key="1">
    <source>
        <dbReference type="ARBA" id="ARBA00005422"/>
    </source>
</evidence>
<keyword evidence="5" id="KW-0396">Initiation factor</keyword>
<dbReference type="InterPro" id="IPR001950">
    <property type="entry name" value="SUI1"/>
</dbReference>
<keyword evidence="3" id="KW-0648">Protein biosynthesis</keyword>
<dbReference type="SUPFAM" id="SSF55159">
    <property type="entry name" value="eIF1-like"/>
    <property type="match status" value="1"/>
</dbReference>
<dbReference type="RefSeq" id="WP_305892133.1">
    <property type="nucleotide sequence ID" value="NZ_JAUZVZ010000002.1"/>
</dbReference>
<comment type="caution">
    <text evidence="5">The sequence shown here is derived from an EMBL/GenBank/DDBJ whole genome shotgun (WGS) entry which is preliminary data.</text>
</comment>
<evidence type="ECO:0000259" key="4">
    <source>
        <dbReference type="PROSITE" id="PS50296"/>
    </source>
</evidence>
<evidence type="ECO:0000256" key="2">
    <source>
        <dbReference type="ARBA" id="ARBA00022845"/>
    </source>
</evidence>
<keyword evidence="6" id="KW-1185">Reference proteome</keyword>
<proteinExistence type="inferred from homology"/>
<dbReference type="InterPro" id="IPR005872">
    <property type="entry name" value="SUI1_arc_bac"/>
</dbReference>
<dbReference type="InterPro" id="IPR050318">
    <property type="entry name" value="DENR/SUI1_TIF"/>
</dbReference>
<organism evidence="5 6">
    <name type="scientific">Alkalimonas collagenimarina</name>
    <dbReference type="NCBI Taxonomy" id="400390"/>
    <lineage>
        <taxon>Bacteria</taxon>
        <taxon>Pseudomonadati</taxon>
        <taxon>Pseudomonadota</taxon>
        <taxon>Gammaproteobacteria</taxon>
        <taxon>Alkalimonas</taxon>
    </lineage>
</organism>
<comment type="similarity">
    <text evidence="1">Belongs to the SUI1 family.</text>
</comment>
<feature type="domain" description="SUI1" evidence="4">
    <location>
        <begin position="60"/>
        <end position="126"/>
    </location>
</feature>
<evidence type="ECO:0000313" key="5">
    <source>
        <dbReference type="EMBL" id="MDP4534863.1"/>
    </source>
</evidence>
<dbReference type="EMBL" id="JAUZVZ010000002">
    <property type="protein sequence ID" value="MDP4534863.1"/>
    <property type="molecule type" value="Genomic_DNA"/>
</dbReference>
<sequence>MSRKSISLADWQQQLNPASAPSSISAPSDQDLVYRTDGGTVMPAKASKASGQAFADGKVLLQRESKGRGGKRVITIRGIAEPHEQLTKLCQQLKKTCACGGTVKEGVIEIQSEQREKLEQALQRLGFTTKWSGG</sequence>
<dbReference type="GO" id="GO:0003743">
    <property type="term" value="F:translation initiation factor activity"/>
    <property type="evidence" value="ECO:0007669"/>
    <property type="project" value="UniProtKB-KW"/>
</dbReference>
<dbReference type="Gene3D" id="3.30.780.10">
    <property type="entry name" value="SUI1-like domain"/>
    <property type="match status" value="1"/>
</dbReference>
<name>A0ABT9GV62_9GAMM</name>
<dbReference type="Pfam" id="PF01253">
    <property type="entry name" value="SUI1"/>
    <property type="match status" value="1"/>
</dbReference>
<gene>
    <name evidence="5" type="ORF">Q3O60_01490</name>
</gene>
<evidence type="ECO:0000313" key="6">
    <source>
        <dbReference type="Proteomes" id="UP001231616"/>
    </source>
</evidence>
<dbReference type="PIRSF" id="PIRSF037511">
    <property type="entry name" value="Transl_init_SUI1_pro"/>
    <property type="match status" value="1"/>
</dbReference>
<dbReference type="PROSITE" id="PS50296">
    <property type="entry name" value="SUI1"/>
    <property type="match status" value="1"/>
</dbReference>
<dbReference type="Proteomes" id="UP001231616">
    <property type="component" value="Unassembled WGS sequence"/>
</dbReference>